<feature type="compositionally biased region" description="Basic and acidic residues" evidence="1">
    <location>
        <begin position="82"/>
        <end position="92"/>
    </location>
</feature>
<dbReference type="AlphaFoldDB" id="A0A914P6X2"/>
<sequence>MQTTYVRQVYKESTDRAKTYEAFEKRLVVIKEVTDEILDALWEINDFGDLYQILKNRCDVLEAEAKEIQRILDKKSQKDKKDAEAAKKRAQEEAANEVYTV</sequence>
<accession>A0A914P6X2</accession>
<keyword evidence="2" id="KW-1185">Reference proteome</keyword>
<reference evidence="3" key="1">
    <citation type="submission" date="2022-11" db="UniProtKB">
        <authorList>
            <consortium name="WormBaseParasite"/>
        </authorList>
    </citation>
    <scope>IDENTIFICATION</scope>
</reference>
<protein>
    <submittedName>
        <fullName evidence="3">Uncharacterized protein</fullName>
    </submittedName>
</protein>
<dbReference type="WBParaSite" id="PDA_v2.g13155.t1">
    <property type="protein sequence ID" value="PDA_v2.g13155.t1"/>
    <property type="gene ID" value="PDA_v2.g13155"/>
</dbReference>
<evidence type="ECO:0000256" key="1">
    <source>
        <dbReference type="SAM" id="MobiDB-lite"/>
    </source>
</evidence>
<name>A0A914P6X2_9BILA</name>
<dbReference type="Proteomes" id="UP000887578">
    <property type="component" value="Unplaced"/>
</dbReference>
<evidence type="ECO:0000313" key="3">
    <source>
        <dbReference type="WBParaSite" id="PDA_v2.g13155.t1"/>
    </source>
</evidence>
<feature type="region of interest" description="Disordered" evidence="1">
    <location>
        <begin position="82"/>
        <end position="101"/>
    </location>
</feature>
<proteinExistence type="predicted"/>
<evidence type="ECO:0000313" key="2">
    <source>
        <dbReference type="Proteomes" id="UP000887578"/>
    </source>
</evidence>
<organism evidence="2 3">
    <name type="scientific">Panagrolaimus davidi</name>
    <dbReference type="NCBI Taxonomy" id="227884"/>
    <lineage>
        <taxon>Eukaryota</taxon>
        <taxon>Metazoa</taxon>
        <taxon>Ecdysozoa</taxon>
        <taxon>Nematoda</taxon>
        <taxon>Chromadorea</taxon>
        <taxon>Rhabditida</taxon>
        <taxon>Tylenchina</taxon>
        <taxon>Panagrolaimomorpha</taxon>
        <taxon>Panagrolaimoidea</taxon>
        <taxon>Panagrolaimidae</taxon>
        <taxon>Panagrolaimus</taxon>
    </lineage>
</organism>